<feature type="compositionally biased region" description="Polar residues" evidence="1">
    <location>
        <begin position="1"/>
        <end position="10"/>
    </location>
</feature>
<feature type="region of interest" description="Disordered" evidence="1">
    <location>
        <begin position="1"/>
        <end position="57"/>
    </location>
</feature>
<name>A0A6J0LDT5_RAPSA</name>
<sequence>MQNHNSSMDEISSLPPNNPSSNGRRSRGSSHSNEGETSQPTDAGFQMEDSSPTPRIISREECFTSAGYQLLSGRWAAALHLYNDPSVDVSGEFKTL</sequence>
<dbReference type="KEGG" id="rsz:108828748"/>
<reference evidence="2" key="1">
    <citation type="journal article" date="2019" name="Database">
        <title>The radish genome database (RadishGD): an integrated information resource for radish genomics.</title>
        <authorList>
            <person name="Yu H.J."/>
            <person name="Baek S."/>
            <person name="Lee Y.J."/>
            <person name="Cho A."/>
            <person name="Mun J.H."/>
        </authorList>
    </citation>
    <scope>NUCLEOTIDE SEQUENCE [LARGE SCALE GENOMIC DNA]</scope>
    <source>
        <strain evidence="2">cv. WK10039</strain>
    </source>
</reference>
<keyword evidence="2" id="KW-1185">Reference proteome</keyword>
<evidence type="ECO:0000313" key="2">
    <source>
        <dbReference type="Proteomes" id="UP000504610"/>
    </source>
</evidence>
<dbReference type="AlphaFoldDB" id="A0A6J0LDT5"/>
<protein>
    <submittedName>
        <fullName evidence="3">Uncharacterized protein LOC108828748</fullName>
    </submittedName>
</protein>
<organism evidence="2 3">
    <name type="scientific">Raphanus sativus</name>
    <name type="common">Radish</name>
    <name type="synonym">Raphanus raphanistrum var. sativus</name>
    <dbReference type="NCBI Taxonomy" id="3726"/>
    <lineage>
        <taxon>Eukaryota</taxon>
        <taxon>Viridiplantae</taxon>
        <taxon>Streptophyta</taxon>
        <taxon>Embryophyta</taxon>
        <taxon>Tracheophyta</taxon>
        <taxon>Spermatophyta</taxon>
        <taxon>Magnoliopsida</taxon>
        <taxon>eudicotyledons</taxon>
        <taxon>Gunneridae</taxon>
        <taxon>Pentapetalae</taxon>
        <taxon>rosids</taxon>
        <taxon>malvids</taxon>
        <taxon>Brassicales</taxon>
        <taxon>Brassicaceae</taxon>
        <taxon>Brassiceae</taxon>
        <taxon>Raphanus</taxon>
    </lineage>
</organism>
<evidence type="ECO:0000256" key="1">
    <source>
        <dbReference type="SAM" id="MobiDB-lite"/>
    </source>
</evidence>
<dbReference type="Proteomes" id="UP000504610">
    <property type="component" value="Chromosome 9"/>
</dbReference>
<evidence type="ECO:0000313" key="3">
    <source>
        <dbReference type="RefSeq" id="XP_018458023.1"/>
    </source>
</evidence>
<dbReference type="GeneID" id="108828748"/>
<dbReference type="OrthoDB" id="1065524at2759"/>
<feature type="compositionally biased region" description="Low complexity" evidence="1">
    <location>
        <begin position="12"/>
        <end position="23"/>
    </location>
</feature>
<proteinExistence type="predicted"/>
<dbReference type="RefSeq" id="XP_018458023.1">
    <property type="nucleotide sequence ID" value="XM_018602521.2"/>
</dbReference>
<gene>
    <name evidence="3" type="primary">LOC108828748</name>
</gene>
<accession>A0A6J0LDT5</accession>
<reference evidence="3" key="2">
    <citation type="submission" date="2025-08" db="UniProtKB">
        <authorList>
            <consortium name="RefSeq"/>
        </authorList>
    </citation>
    <scope>IDENTIFICATION</scope>
    <source>
        <tissue evidence="3">Leaf</tissue>
    </source>
</reference>